<feature type="compositionally biased region" description="Low complexity" evidence="8">
    <location>
        <begin position="331"/>
        <end position="352"/>
    </location>
</feature>
<keyword evidence="6 9" id="KW-1133">Transmembrane helix</keyword>
<evidence type="ECO:0000256" key="5">
    <source>
        <dbReference type="ARBA" id="ARBA00022692"/>
    </source>
</evidence>
<dbReference type="PANTHER" id="PTHR33908">
    <property type="entry name" value="MANNOSYLTRANSFERASE YKCB-RELATED"/>
    <property type="match status" value="1"/>
</dbReference>
<feature type="transmembrane region" description="Helical" evidence="9">
    <location>
        <begin position="387"/>
        <end position="407"/>
    </location>
</feature>
<comment type="subcellular location">
    <subcellularLocation>
        <location evidence="1">Cell membrane</location>
        <topology evidence="1">Multi-pass membrane protein</topology>
    </subcellularLocation>
</comment>
<name>A0A9X1Q067_STRM4</name>
<gene>
    <name evidence="11" type="ORF">L0P92_18075</name>
</gene>
<evidence type="ECO:0000256" key="2">
    <source>
        <dbReference type="ARBA" id="ARBA00022475"/>
    </source>
</evidence>
<keyword evidence="2" id="KW-1003">Cell membrane</keyword>
<dbReference type="Proteomes" id="UP001139384">
    <property type="component" value="Unassembled WGS sequence"/>
</dbReference>
<keyword evidence="3 11" id="KW-0328">Glycosyltransferase</keyword>
<proteinExistence type="predicted"/>
<evidence type="ECO:0000256" key="9">
    <source>
        <dbReference type="SAM" id="Phobius"/>
    </source>
</evidence>
<reference evidence="11" key="1">
    <citation type="submission" date="2022-01" db="EMBL/GenBank/DDBJ databases">
        <title>Draft Genome Sequences of Seven Type Strains of the Genus Streptomyces.</title>
        <authorList>
            <person name="Aziz S."/>
            <person name="Coretto E."/>
            <person name="Chronakova A."/>
            <person name="Sproer C."/>
            <person name="Huber K."/>
            <person name="Nouioui I."/>
            <person name="Gross H."/>
        </authorList>
    </citation>
    <scope>NUCLEOTIDE SEQUENCE</scope>
    <source>
        <strain evidence="11">DSM 103493</strain>
    </source>
</reference>
<dbReference type="PANTHER" id="PTHR33908:SF3">
    <property type="entry name" value="UNDECAPRENYL PHOSPHATE-ALPHA-4-AMINO-4-DEOXY-L-ARABINOSE ARABINOSYL TRANSFERASE"/>
    <property type="match status" value="1"/>
</dbReference>
<dbReference type="GO" id="GO:0005886">
    <property type="term" value="C:plasma membrane"/>
    <property type="evidence" value="ECO:0007669"/>
    <property type="project" value="UniProtKB-SubCell"/>
</dbReference>
<feature type="transmembrane region" description="Helical" evidence="9">
    <location>
        <begin position="99"/>
        <end position="118"/>
    </location>
</feature>
<evidence type="ECO:0000256" key="7">
    <source>
        <dbReference type="ARBA" id="ARBA00023136"/>
    </source>
</evidence>
<dbReference type="EC" id="2.4.-.-" evidence="11"/>
<accession>A0A9X1Q067</accession>
<dbReference type="InterPro" id="IPR050297">
    <property type="entry name" value="LipidA_mod_glycosyltrf_83"/>
</dbReference>
<evidence type="ECO:0000259" key="10">
    <source>
        <dbReference type="Pfam" id="PF13231"/>
    </source>
</evidence>
<evidence type="ECO:0000256" key="3">
    <source>
        <dbReference type="ARBA" id="ARBA00022676"/>
    </source>
</evidence>
<dbReference type="GO" id="GO:0016763">
    <property type="term" value="F:pentosyltransferase activity"/>
    <property type="evidence" value="ECO:0007669"/>
    <property type="project" value="TreeGrafter"/>
</dbReference>
<keyword evidence="12" id="KW-1185">Reference proteome</keyword>
<keyword evidence="4 11" id="KW-0808">Transferase</keyword>
<protein>
    <submittedName>
        <fullName evidence="11">Glycosyltransferase family 39 protein</fullName>
        <ecNumber evidence="11">2.4.-.-</ecNumber>
    </submittedName>
</protein>
<comment type="caution">
    <text evidence="11">The sequence shown here is derived from an EMBL/GenBank/DDBJ whole genome shotgun (WGS) entry which is preliminary data.</text>
</comment>
<feature type="transmembrane region" description="Helical" evidence="9">
    <location>
        <begin position="213"/>
        <end position="235"/>
    </location>
</feature>
<dbReference type="InterPro" id="IPR038731">
    <property type="entry name" value="RgtA/B/C-like"/>
</dbReference>
<feature type="transmembrane region" description="Helical" evidence="9">
    <location>
        <begin position="255"/>
        <end position="272"/>
    </location>
</feature>
<feature type="transmembrane region" description="Helical" evidence="9">
    <location>
        <begin position="414"/>
        <end position="432"/>
    </location>
</feature>
<evidence type="ECO:0000256" key="1">
    <source>
        <dbReference type="ARBA" id="ARBA00004651"/>
    </source>
</evidence>
<feature type="transmembrane region" description="Helical" evidence="9">
    <location>
        <begin position="26"/>
        <end position="45"/>
    </location>
</feature>
<evidence type="ECO:0000256" key="6">
    <source>
        <dbReference type="ARBA" id="ARBA00022989"/>
    </source>
</evidence>
<organism evidence="11 12">
    <name type="scientific">Streptomyces muensis</name>
    <dbReference type="NCBI Taxonomy" id="1077944"/>
    <lineage>
        <taxon>Bacteria</taxon>
        <taxon>Bacillati</taxon>
        <taxon>Actinomycetota</taxon>
        <taxon>Actinomycetes</taxon>
        <taxon>Kitasatosporales</taxon>
        <taxon>Streptomycetaceae</taxon>
        <taxon>Streptomyces</taxon>
    </lineage>
</organism>
<evidence type="ECO:0000313" key="11">
    <source>
        <dbReference type="EMBL" id="MCF1595469.1"/>
    </source>
</evidence>
<dbReference type="GO" id="GO:0009103">
    <property type="term" value="P:lipopolysaccharide biosynthetic process"/>
    <property type="evidence" value="ECO:0007669"/>
    <property type="project" value="UniProtKB-ARBA"/>
</dbReference>
<evidence type="ECO:0000256" key="4">
    <source>
        <dbReference type="ARBA" id="ARBA00022679"/>
    </source>
</evidence>
<dbReference type="Pfam" id="PF13231">
    <property type="entry name" value="PMT_2"/>
    <property type="match status" value="1"/>
</dbReference>
<keyword evidence="5 9" id="KW-0812">Transmembrane</keyword>
<sequence>MRQLVPQARASVPYGRLPEVRRQSRTYLTVLAPAVLTVALGLWGIRRRGSLWQDEAVTYDMAHRTLPDLWATLGVADAVHGGYYLLMHGVFRLWDGGLVALRLPSVLAMACAAAGVAALGRRLAGPRAGLAAGVVFALLPAVQRYAQEGRSYALVTALVVAETWVLLRACAARRRLWWAGYAGLAVLSGLLHEFALPALAAHGVALLAARRPGAILAAWATAACLAVATVTPLVLLSLRQSRQVAWIDVSLGGDVLGFALIGAVGAACAAVSRRTKGSRALGRVAKVPPPEGVPPAGRRLARPLAAPGESPRTTSTRASARHAESTLPHARTTSRGGTPMTTPGPPSGRTTGLSQHALVTLALPLLLLPPASLLLASAVKPLYVDRYVLYAQAGLALLVGAALDTLWRSVRARGVVALVSAVAVLVAVGPVGTRLRAPQSRTDDVVAVSRAVRETAMPGDGVLFVPASRRVWAFGHEPASYGAFDLALAESRQRSHTLYGTELPAAALPDRILLVPRVVVVRDPTRVRHEAHARETAKEVTLRDHFTRCAGRAVGSARIDVYERGDHC</sequence>
<feature type="transmembrane region" description="Helical" evidence="9">
    <location>
        <begin position="179"/>
        <end position="201"/>
    </location>
</feature>
<feature type="transmembrane region" description="Helical" evidence="9">
    <location>
        <begin position="124"/>
        <end position="142"/>
    </location>
</feature>
<dbReference type="GO" id="GO:0010041">
    <property type="term" value="P:response to iron(III) ion"/>
    <property type="evidence" value="ECO:0007669"/>
    <property type="project" value="TreeGrafter"/>
</dbReference>
<evidence type="ECO:0000313" key="12">
    <source>
        <dbReference type="Proteomes" id="UP001139384"/>
    </source>
</evidence>
<feature type="compositionally biased region" description="Low complexity" evidence="8">
    <location>
        <begin position="294"/>
        <end position="308"/>
    </location>
</feature>
<feature type="transmembrane region" description="Helical" evidence="9">
    <location>
        <begin position="69"/>
        <end position="87"/>
    </location>
</feature>
<dbReference type="RefSeq" id="WP_234763771.1">
    <property type="nucleotide sequence ID" value="NZ_JAKEIP010000066.1"/>
</dbReference>
<feature type="region of interest" description="Disordered" evidence="8">
    <location>
        <begin position="279"/>
        <end position="352"/>
    </location>
</feature>
<feature type="domain" description="Glycosyltransferase RgtA/B/C/D-like" evidence="10">
    <location>
        <begin position="85"/>
        <end position="232"/>
    </location>
</feature>
<evidence type="ECO:0000256" key="8">
    <source>
        <dbReference type="SAM" id="MobiDB-lite"/>
    </source>
</evidence>
<dbReference type="EMBL" id="JAKEIP010000066">
    <property type="protein sequence ID" value="MCF1595469.1"/>
    <property type="molecule type" value="Genomic_DNA"/>
</dbReference>
<dbReference type="AlphaFoldDB" id="A0A9X1Q067"/>
<keyword evidence="7 9" id="KW-0472">Membrane</keyword>
<feature type="transmembrane region" description="Helical" evidence="9">
    <location>
        <begin position="357"/>
        <end position="375"/>
    </location>
</feature>